<gene>
    <name evidence="4" type="ORF">AAND1436_LOCUS23259</name>
</gene>
<dbReference type="InterPro" id="IPR000555">
    <property type="entry name" value="JAMM/MPN+_dom"/>
</dbReference>
<keyword evidence="2" id="KW-0736">Signalosome</keyword>
<dbReference type="InterPro" id="IPR033859">
    <property type="entry name" value="MPN_CSN6"/>
</dbReference>
<dbReference type="EMBL" id="HBGQ01047728">
    <property type="protein sequence ID" value="CAD9446653.1"/>
    <property type="molecule type" value="Transcribed_RNA"/>
</dbReference>
<protein>
    <recommendedName>
        <fullName evidence="2">COP9 signalosome complex subunit 6</fullName>
    </recommendedName>
</protein>
<comment type="subcellular location">
    <subcellularLocation>
        <location evidence="2">Cytoplasm</location>
    </subcellularLocation>
    <subcellularLocation>
        <location evidence="2">Nucleus</location>
    </subcellularLocation>
</comment>
<dbReference type="CDD" id="cd08063">
    <property type="entry name" value="MPN_CSN6"/>
    <property type="match status" value="1"/>
</dbReference>
<dbReference type="GO" id="GO:0000338">
    <property type="term" value="P:protein deneddylation"/>
    <property type="evidence" value="ECO:0007669"/>
    <property type="project" value="InterPro"/>
</dbReference>
<dbReference type="Gene3D" id="3.40.140.10">
    <property type="entry name" value="Cytidine Deaminase, domain 2"/>
    <property type="match status" value="1"/>
</dbReference>
<feature type="domain" description="MPN" evidence="3">
    <location>
        <begin position="9"/>
        <end position="151"/>
    </location>
</feature>
<proteinExistence type="inferred from homology"/>
<accession>A0A7S2D9W7</accession>
<sequence>MGESTALSVHLHPLVLINISDHVVRCRCTGGSAQLVLGAVIGAQEGRRIDVHNSFELIVEEAEGVRTIDVEFFQQRLAQYLEVFPRYEFLGWYTTGREPREADKVLHRKVQEVSANENPFLLLLDTEIMETEKAAQSEDLPVKVFDSTTHIEQGETKVEWSEVPYAIDTLEAERISVNHVAKSAATTSAGHSSDFTQHTGGLANSVMMLGNRVKELLEYMKEVKAGRAPKNQEVMRQMLSVCQALQVSHPDALRQEFCGEFNDGALIVLLASLTKACANTSDLLDKFHLAHDKKNRPRHHYPFG</sequence>
<dbReference type="GO" id="GO:0005737">
    <property type="term" value="C:cytoplasm"/>
    <property type="evidence" value="ECO:0007669"/>
    <property type="project" value="UniProtKB-SubCell"/>
</dbReference>
<organism evidence="4">
    <name type="scientific">Alexandrium andersonii</name>
    <dbReference type="NCBI Taxonomy" id="327968"/>
    <lineage>
        <taxon>Eukaryota</taxon>
        <taxon>Sar</taxon>
        <taxon>Alveolata</taxon>
        <taxon>Dinophyceae</taxon>
        <taxon>Gonyaulacales</taxon>
        <taxon>Pyrocystaceae</taxon>
        <taxon>Alexandrium</taxon>
    </lineage>
</organism>
<evidence type="ECO:0000313" key="4">
    <source>
        <dbReference type="EMBL" id="CAD9446653.1"/>
    </source>
</evidence>
<comment type="similarity">
    <text evidence="1 2">Belongs to the peptidase M67A family. CSN6 subfamily.</text>
</comment>
<dbReference type="Pfam" id="PF01398">
    <property type="entry name" value="JAB"/>
    <property type="match status" value="1"/>
</dbReference>
<dbReference type="Pfam" id="PF13012">
    <property type="entry name" value="MitMem_reg"/>
    <property type="match status" value="1"/>
</dbReference>
<dbReference type="PANTHER" id="PTHR10540:SF8">
    <property type="entry name" value="COP9 SIGNALOSOME COMPLEX SUBUNIT 6"/>
    <property type="match status" value="1"/>
</dbReference>
<evidence type="ECO:0000259" key="3">
    <source>
        <dbReference type="PROSITE" id="PS50249"/>
    </source>
</evidence>
<evidence type="ECO:0000256" key="1">
    <source>
        <dbReference type="ARBA" id="ARBA00010893"/>
    </source>
</evidence>
<dbReference type="GO" id="GO:0008180">
    <property type="term" value="C:COP9 signalosome"/>
    <property type="evidence" value="ECO:0007669"/>
    <property type="project" value="UniProtKB-UniRule"/>
</dbReference>
<name>A0A7S2D9W7_9DINO</name>
<dbReference type="GO" id="GO:0008237">
    <property type="term" value="F:metallopeptidase activity"/>
    <property type="evidence" value="ECO:0007669"/>
    <property type="project" value="InterPro"/>
</dbReference>
<dbReference type="AlphaFoldDB" id="A0A7S2D9W7"/>
<dbReference type="PROSITE" id="PS50249">
    <property type="entry name" value="MPN"/>
    <property type="match status" value="1"/>
</dbReference>
<dbReference type="InterPro" id="IPR024969">
    <property type="entry name" value="EIF3F/CSN6-like_C"/>
</dbReference>
<comment type="function">
    <text evidence="2">Component of the COP9 signalosome complex (CSN), a complex involved in various cellular and developmental processes.</text>
</comment>
<reference evidence="4" key="1">
    <citation type="submission" date="2021-01" db="EMBL/GenBank/DDBJ databases">
        <authorList>
            <person name="Corre E."/>
            <person name="Pelletier E."/>
            <person name="Niang G."/>
            <person name="Scheremetjew M."/>
            <person name="Finn R."/>
            <person name="Kale V."/>
            <person name="Holt S."/>
            <person name="Cochrane G."/>
            <person name="Meng A."/>
            <person name="Brown T."/>
            <person name="Cohen L."/>
        </authorList>
    </citation>
    <scope>NUCLEOTIDE SEQUENCE</scope>
    <source>
        <strain evidence="4">CCMP2222</strain>
    </source>
</reference>
<keyword evidence="2" id="KW-0963">Cytoplasm</keyword>
<evidence type="ECO:0000256" key="2">
    <source>
        <dbReference type="RuleBase" id="RU367006"/>
    </source>
</evidence>
<dbReference type="InterPro" id="IPR037518">
    <property type="entry name" value="MPN"/>
</dbReference>
<dbReference type="SMART" id="SM00232">
    <property type="entry name" value="JAB_MPN"/>
    <property type="match status" value="1"/>
</dbReference>
<dbReference type="PANTHER" id="PTHR10540">
    <property type="entry name" value="EUKARYOTIC TRANSLATION INITIATION FACTOR 3 SUBUNIT F-RELATED"/>
    <property type="match status" value="1"/>
</dbReference>
<keyword evidence="2" id="KW-0539">Nucleus</keyword>